<evidence type="ECO:0000313" key="5">
    <source>
        <dbReference type="Proteomes" id="UP001162131"/>
    </source>
</evidence>
<evidence type="ECO:0000313" key="4">
    <source>
        <dbReference type="EMBL" id="CAG9334043.1"/>
    </source>
</evidence>
<dbReference type="GO" id="GO:0031267">
    <property type="term" value="F:small GTPase binding"/>
    <property type="evidence" value="ECO:0007669"/>
    <property type="project" value="TreeGrafter"/>
</dbReference>
<dbReference type="PANTHER" id="PTHR24113">
    <property type="entry name" value="RAN GTPASE-ACTIVATING PROTEIN 1"/>
    <property type="match status" value="1"/>
</dbReference>
<dbReference type="GO" id="GO:0048471">
    <property type="term" value="C:perinuclear region of cytoplasm"/>
    <property type="evidence" value="ECO:0007669"/>
    <property type="project" value="TreeGrafter"/>
</dbReference>
<dbReference type="Gene3D" id="3.80.10.10">
    <property type="entry name" value="Ribonuclease Inhibitor"/>
    <property type="match status" value="1"/>
</dbReference>
<dbReference type="SUPFAM" id="SSF52047">
    <property type="entry name" value="RNI-like"/>
    <property type="match status" value="1"/>
</dbReference>
<dbReference type="SMART" id="SM00368">
    <property type="entry name" value="LRR_RI"/>
    <property type="match status" value="7"/>
</dbReference>
<keyword evidence="2" id="KW-0433">Leucine-rich repeat</keyword>
<keyword evidence="1" id="KW-0343">GTPase activation</keyword>
<dbReference type="InterPro" id="IPR027038">
    <property type="entry name" value="RanGap"/>
</dbReference>
<dbReference type="GO" id="GO:0006913">
    <property type="term" value="P:nucleocytoplasmic transport"/>
    <property type="evidence" value="ECO:0007669"/>
    <property type="project" value="TreeGrafter"/>
</dbReference>
<organism evidence="4 5">
    <name type="scientific">Blepharisma stoltei</name>
    <dbReference type="NCBI Taxonomy" id="1481888"/>
    <lineage>
        <taxon>Eukaryota</taxon>
        <taxon>Sar</taxon>
        <taxon>Alveolata</taxon>
        <taxon>Ciliophora</taxon>
        <taxon>Postciliodesmatophora</taxon>
        <taxon>Heterotrichea</taxon>
        <taxon>Heterotrichida</taxon>
        <taxon>Blepharismidae</taxon>
        <taxon>Blepharisma</taxon>
    </lineage>
</organism>
<comment type="caution">
    <text evidence="4">The sequence shown here is derived from an EMBL/GenBank/DDBJ whole genome shotgun (WGS) entry which is preliminary data.</text>
</comment>
<proteinExistence type="predicted"/>
<dbReference type="AlphaFoldDB" id="A0AAU9KA27"/>
<gene>
    <name evidence="4" type="ORF">BSTOLATCC_MIC59848</name>
</gene>
<sequence length="332" mass="36281">MGSNCACYRSTPDSDLLNLRHSLKDPTAYPYSCSNMNKSISHLVDLVYQQKQTDLSTINLSYKEINEENTSFLSVVLPYYYHLHKLILNSAFTGNEVWEILADPLKDLTNLKELELSFNSIGTEGAKRVAEALDSMYSLERLLIQNASLGDEGIKYIATGLYGLKALQVLHLGENMIGDLGAASLGNTLASLSSLAVLDLEKNEIGIDGTRSIAAGIKGLLGLKTLKLSENNIQSEGLLPLAQAFPSSLSELYLDTNSITKSGIMCLAKELPRLTMLKIFSLNHNYIEDEGAKILMVSLQHVELNILGLVDCGVLRGRSSFTSAQPTADILF</sequence>
<protein>
    <submittedName>
        <fullName evidence="4">Uncharacterized protein</fullName>
    </submittedName>
</protein>
<dbReference type="Pfam" id="PF13516">
    <property type="entry name" value="LRR_6"/>
    <property type="match status" value="4"/>
</dbReference>
<keyword evidence="3" id="KW-0677">Repeat</keyword>
<dbReference type="EMBL" id="CAJZBQ010000057">
    <property type="protein sequence ID" value="CAG9334043.1"/>
    <property type="molecule type" value="Genomic_DNA"/>
</dbReference>
<dbReference type="Proteomes" id="UP001162131">
    <property type="component" value="Unassembled WGS sequence"/>
</dbReference>
<keyword evidence="5" id="KW-1185">Reference proteome</keyword>
<dbReference type="GO" id="GO:0005096">
    <property type="term" value="F:GTPase activator activity"/>
    <property type="evidence" value="ECO:0007669"/>
    <property type="project" value="UniProtKB-KW"/>
</dbReference>
<evidence type="ECO:0000256" key="2">
    <source>
        <dbReference type="ARBA" id="ARBA00022614"/>
    </source>
</evidence>
<evidence type="ECO:0000256" key="1">
    <source>
        <dbReference type="ARBA" id="ARBA00022468"/>
    </source>
</evidence>
<dbReference type="GO" id="GO:0005829">
    <property type="term" value="C:cytosol"/>
    <property type="evidence" value="ECO:0007669"/>
    <property type="project" value="TreeGrafter"/>
</dbReference>
<evidence type="ECO:0000256" key="3">
    <source>
        <dbReference type="ARBA" id="ARBA00022737"/>
    </source>
</evidence>
<dbReference type="InterPro" id="IPR001611">
    <property type="entry name" value="Leu-rich_rpt"/>
</dbReference>
<reference evidence="4" key="1">
    <citation type="submission" date="2021-09" db="EMBL/GenBank/DDBJ databases">
        <authorList>
            <consortium name="AG Swart"/>
            <person name="Singh M."/>
            <person name="Singh A."/>
            <person name="Seah K."/>
            <person name="Emmerich C."/>
        </authorList>
    </citation>
    <scope>NUCLEOTIDE SEQUENCE</scope>
    <source>
        <strain evidence="4">ATCC30299</strain>
    </source>
</reference>
<name>A0AAU9KA27_9CILI</name>
<dbReference type="PANTHER" id="PTHR24113:SF12">
    <property type="entry name" value="RAN GTPASE-ACTIVATING PROTEIN 1"/>
    <property type="match status" value="1"/>
</dbReference>
<dbReference type="GO" id="GO:0005634">
    <property type="term" value="C:nucleus"/>
    <property type="evidence" value="ECO:0007669"/>
    <property type="project" value="TreeGrafter"/>
</dbReference>
<dbReference type="InterPro" id="IPR032675">
    <property type="entry name" value="LRR_dom_sf"/>
</dbReference>
<accession>A0AAU9KA27</accession>